<dbReference type="eggNOG" id="ENOG502SJDZ">
    <property type="taxonomic scope" value="Eukaryota"/>
</dbReference>
<dbReference type="OMA" id="GRWAQDP"/>
<dbReference type="InterPro" id="IPR002227">
    <property type="entry name" value="Tyrosinase_Cu-bd"/>
</dbReference>
<keyword evidence="2" id="KW-0560">Oxidoreductase</keyword>
<sequence length="375" mass="40881">MARLTLAGLLAVPWLLLPGLVSGDAVLDLQEKGRPAIDAQLAKSTTCTKEKLQVRREWGDISAEEKKAYIAAMLCIMEKPSRLDPNQFPGAKSRYDDFVVVHMNQTLSIHGTGNFLSWHRYYTWVFERALQEECGYNGTQPYWDWGRWADDPENSPIFDGSDTSLSGNGEYIEHRASGFIPAGNGGGCVKSGPFKDMVVHLGPVAPAIDPAPPANPRRDGYGDNPRCLRRDISNQLSSKYARTQDIVDLITTSADIGTFQTVMQGAGGFGVGPGGMGVHAAGHFTIAGDPGGDFYTSPNDPAFWVHHGMIDRTWTIWQSQDLDNRLQVIAGGSSMMGGPPQTLDDPVDLGVVADKVYPIRDLVSVVDGPFCYVYE</sequence>
<dbReference type="GO" id="GO:0016491">
    <property type="term" value="F:oxidoreductase activity"/>
    <property type="evidence" value="ECO:0007669"/>
    <property type="project" value="UniProtKB-KW"/>
</dbReference>
<dbReference type="InterPro" id="IPR008922">
    <property type="entry name" value="Di-copper_centre_dom_sf"/>
</dbReference>
<dbReference type="PROSITE" id="PS00497">
    <property type="entry name" value="TYROSINASE_1"/>
    <property type="match status" value="1"/>
</dbReference>
<evidence type="ECO:0000259" key="5">
    <source>
        <dbReference type="PROSITE" id="PS00498"/>
    </source>
</evidence>
<evidence type="ECO:0000256" key="1">
    <source>
        <dbReference type="ARBA" id="ARBA00022723"/>
    </source>
</evidence>
<feature type="signal peptide" evidence="3">
    <location>
        <begin position="1"/>
        <end position="23"/>
    </location>
</feature>
<feature type="domain" description="Tyrosinase copper-binding" evidence="4">
    <location>
        <begin position="110"/>
        <end position="127"/>
    </location>
</feature>
<gene>
    <name evidence="6" type="ORF">MYCTH_2297253</name>
</gene>
<evidence type="ECO:0000256" key="3">
    <source>
        <dbReference type="SAM" id="SignalP"/>
    </source>
</evidence>
<dbReference type="AlphaFoldDB" id="G2Q526"/>
<dbReference type="Pfam" id="PF00264">
    <property type="entry name" value="Tyrosinase"/>
    <property type="match status" value="1"/>
</dbReference>
<evidence type="ECO:0000313" key="6">
    <source>
        <dbReference type="EMBL" id="AEO54564.1"/>
    </source>
</evidence>
<evidence type="ECO:0000313" key="7">
    <source>
        <dbReference type="Proteomes" id="UP000007322"/>
    </source>
</evidence>
<dbReference type="InParanoid" id="G2Q526"/>
<dbReference type="RefSeq" id="XP_003659809.1">
    <property type="nucleotide sequence ID" value="XM_003659761.1"/>
</dbReference>
<dbReference type="SUPFAM" id="SSF48056">
    <property type="entry name" value="Di-copper centre-containing domain"/>
    <property type="match status" value="1"/>
</dbReference>
<dbReference type="Proteomes" id="UP000007322">
    <property type="component" value="Chromosome 1"/>
</dbReference>
<organism evidence="6 7">
    <name type="scientific">Thermothelomyces thermophilus (strain ATCC 42464 / BCRC 31852 / DSM 1799)</name>
    <name type="common">Sporotrichum thermophile</name>
    <dbReference type="NCBI Taxonomy" id="573729"/>
    <lineage>
        <taxon>Eukaryota</taxon>
        <taxon>Fungi</taxon>
        <taxon>Dikarya</taxon>
        <taxon>Ascomycota</taxon>
        <taxon>Pezizomycotina</taxon>
        <taxon>Sordariomycetes</taxon>
        <taxon>Sordariomycetidae</taxon>
        <taxon>Sordariales</taxon>
        <taxon>Chaetomiaceae</taxon>
        <taxon>Thermothelomyces</taxon>
    </lineage>
</organism>
<dbReference type="Gene3D" id="1.10.1280.10">
    <property type="entry name" value="Di-copper center containing domain from catechol oxidase"/>
    <property type="match status" value="1"/>
</dbReference>
<dbReference type="OrthoDB" id="6132182at2759"/>
<accession>G2Q526</accession>
<keyword evidence="7" id="KW-1185">Reference proteome</keyword>
<dbReference type="GeneID" id="11505933"/>
<dbReference type="KEGG" id="mtm:MYCTH_2297253"/>
<evidence type="ECO:0000259" key="4">
    <source>
        <dbReference type="PROSITE" id="PS00497"/>
    </source>
</evidence>
<dbReference type="GO" id="GO:0046872">
    <property type="term" value="F:metal ion binding"/>
    <property type="evidence" value="ECO:0007669"/>
    <property type="project" value="UniProtKB-KW"/>
</dbReference>
<dbReference type="PROSITE" id="PS00498">
    <property type="entry name" value="TYROSINASE_2"/>
    <property type="match status" value="1"/>
</dbReference>
<dbReference type="HOGENOM" id="CLU_035914_0_0_1"/>
<proteinExistence type="predicted"/>
<feature type="domain" description="Tyrosinase copper-binding" evidence="5">
    <location>
        <begin position="300"/>
        <end position="311"/>
    </location>
</feature>
<feature type="chain" id="PRO_5003435939" description="Tyrosinase copper-binding domain-containing protein" evidence="3">
    <location>
        <begin position="24"/>
        <end position="375"/>
    </location>
</feature>
<dbReference type="STRING" id="573729.G2Q526"/>
<reference evidence="6 7" key="1">
    <citation type="journal article" date="2011" name="Nat. Biotechnol.">
        <title>Comparative genomic analysis of the thermophilic biomass-degrading fungi Myceliophthora thermophila and Thielavia terrestris.</title>
        <authorList>
            <person name="Berka R.M."/>
            <person name="Grigoriev I.V."/>
            <person name="Otillar R."/>
            <person name="Salamov A."/>
            <person name="Grimwood J."/>
            <person name="Reid I."/>
            <person name="Ishmael N."/>
            <person name="John T."/>
            <person name="Darmond C."/>
            <person name="Moisan M.-C."/>
            <person name="Henrissat B."/>
            <person name="Coutinho P.M."/>
            <person name="Lombard V."/>
            <person name="Natvig D.O."/>
            <person name="Lindquist E."/>
            <person name="Schmutz J."/>
            <person name="Lucas S."/>
            <person name="Harris P."/>
            <person name="Powlowski J."/>
            <person name="Bellemare A."/>
            <person name="Taylor D."/>
            <person name="Butler G."/>
            <person name="de Vries R.P."/>
            <person name="Allijn I.E."/>
            <person name="van den Brink J."/>
            <person name="Ushinsky S."/>
            <person name="Storms R."/>
            <person name="Powell A.J."/>
            <person name="Paulsen I.T."/>
            <person name="Elbourne L.D.H."/>
            <person name="Baker S.E."/>
            <person name="Magnuson J."/>
            <person name="LaBoissiere S."/>
            <person name="Clutterbuck A.J."/>
            <person name="Martinez D."/>
            <person name="Wogulis M."/>
            <person name="de Leon A.L."/>
            <person name="Rey M.W."/>
            <person name="Tsang A."/>
        </authorList>
    </citation>
    <scope>NUCLEOTIDE SEQUENCE [LARGE SCALE GENOMIC DNA]</scope>
    <source>
        <strain evidence="7">ATCC 42464 / BCRC 31852 / DSM 1799</strain>
    </source>
</reference>
<protein>
    <recommendedName>
        <fullName evidence="4 5">Tyrosinase copper-binding domain-containing protein</fullName>
    </recommendedName>
</protein>
<dbReference type="VEuPathDB" id="FungiDB:MYCTH_2297253"/>
<name>G2Q526_THET4</name>
<dbReference type="PANTHER" id="PTHR11474:SF125">
    <property type="entry name" value="N-ACETYL-6-HYDROXYTRYPTOPHAN OXIDASE IVOB-RELATED"/>
    <property type="match status" value="1"/>
</dbReference>
<dbReference type="PRINTS" id="PR00092">
    <property type="entry name" value="TYROSINASE"/>
</dbReference>
<keyword evidence="3" id="KW-0732">Signal</keyword>
<keyword evidence="1" id="KW-0479">Metal-binding</keyword>
<evidence type="ECO:0000256" key="2">
    <source>
        <dbReference type="ARBA" id="ARBA00023002"/>
    </source>
</evidence>
<dbReference type="InterPro" id="IPR050316">
    <property type="entry name" value="Tyrosinase/Hemocyanin"/>
</dbReference>
<dbReference type="PANTHER" id="PTHR11474">
    <property type="entry name" value="TYROSINASE FAMILY MEMBER"/>
    <property type="match status" value="1"/>
</dbReference>
<dbReference type="EMBL" id="CP003002">
    <property type="protein sequence ID" value="AEO54564.1"/>
    <property type="molecule type" value="Genomic_DNA"/>
</dbReference>